<feature type="compositionally biased region" description="Basic residues" evidence="15">
    <location>
        <begin position="229"/>
        <end position="242"/>
    </location>
</feature>
<dbReference type="InterPro" id="IPR036179">
    <property type="entry name" value="Ig-like_dom_sf"/>
</dbReference>
<dbReference type="InterPro" id="IPR007110">
    <property type="entry name" value="Ig-like_dom"/>
</dbReference>
<dbReference type="InterPro" id="IPR043226">
    <property type="entry name" value="NCR3"/>
</dbReference>
<keyword evidence="10" id="KW-1015">Disulfide bond</keyword>
<dbReference type="InterPro" id="IPR003599">
    <property type="entry name" value="Ig_sub"/>
</dbReference>
<dbReference type="Gene3D" id="2.60.40.10">
    <property type="entry name" value="Immunoglobulins"/>
    <property type="match status" value="1"/>
</dbReference>
<evidence type="ECO:0000256" key="15">
    <source>
        <dbReference type="SAM" id="MobiDB-lite"/>
    </source>
</evidence>
<dbReference type="InterPro" id="IPR003598">
    <property type="entry name" value="Ig_sub2"/>
</dbReference>
<organism evidence="19">
    <name type="scientific">Callorhinchus milii</name>
    <name type="common">Ghost shark</name>
    <dbReference type="NCBI Taxonomy" id="7868"/>
    <lineage>
        <taxon>Eukaryota</taxon>
        <taxon>Metazoa</taxon>
        <taxon>Chordata</taxon>
        <taxon>Craniata</taxon>
        <taxon>Vertebrata</taxon>
        <taxon>Chondrichthyes</taxon>
        <taxon>Holocephali</taxon>
        <taxon>Chimaeriformes</taxon>
        <taxon>Callorhinchidae</taxon>
        <taxon>Callorhinchus</taxon>
    </lineage>
</organism>
<dbReference type="SMART" id="SM00408">
    <property type="entry name" value="IGc2"/>
    <property type="match status" value="1"/>
</dbReference>
<evidence type="ECO:0000256" key="2">
    <source>
        <dbReference type="ARBA" id="ARBA00006531"/>
    </source>
</evidence>
<keyword evidence="5 16" id="KW-0812">Transmembrane</keyword>
<evidence type="ECO:0000256" key="8">
    <source>
        <dbReference type="ARBA" id="ARBA00022989"/>
    </source>
</evidence>
<keyword evidence="6 17" id="KW-0732">Signal</keyword>
<dbReference type="GO" id="GO:0005886">
    <property type="term" value="C:plasma membrane"/>
    <property type="evidence" value="ECO:0007669"/>
    <property type="project" value="UniProtKB-SubCell"/>
</dbReference>
<keyword evidence="7" id="KW-0391">Immunity</keyword>
<keyword evidence="4" id="KW-1003">Cell membrane</keyword>
<evidence type="ECO:0000256" key="9">
    <source>
        <dbReference type="ARBA" id="ARBA00023136"/>
    </source>
</evidence>
<evidence type="ECO:0000256" key="6">
    <source>
        <dbReference type="ARBA" id="ARBA00022729"/>
    </source>
</evidence>
<keyword evidence="9 16" id="KW-0472">Membrane</keyword>
<evidence type="ECO:0000256" key="1">
    <source>
        <dbReference type="ARBA" id="ARBA00004251"/>
    </source>
</evidence>
<comment type="similarity">
    <text evidence="2">Belongs to the natural cytotoxicity receptor (NCR) family.</text>
</comment>
<evidence type="ECO:0000256" key="3">
    <source>
        <dbReference type="ARBA" id="ARBA00019135"/>
    </source>
</evidence>
<feature type="transmembrane region" description="Helical" evidence="16">
    <location>
        <begin position="151"/>
        <end position="175"/>
    </location>
</feature>
<sequence>MGADSGERTPSRCVLAWVLLAAAAGAGDGSDPPGVTQWPPAIQALSGQTVTLNCSFAARGVTVKTWLKDGAALDLSSPRYSGRVAQADAQTFRARGDATIHLSNLSVCDSGRYVCRVQPLGSAAALGRGTQVTVTHSCEKPGSSGVAQVDLLWLMAGAGGSALVIFLLVIAIVVLSRKNKAYARLIRDYVPGDTANRPEAPERRLPPTPQKRTTADGYIQCRGHEGNNGKKKPKKKIRVNPE</sequence>
<evidence type="ECO:0000259" key="18">
    <source>
        <dbReference type="PROSITE" id="PS50835"/>
    </source>
</evidence>
<dbReference type="SMART" id="SM00409">
    <property type="entry name" value="IG"/>
    <property type="match status" value="1"/>
</dbReference>
<evidence type="ECO:0000313" key="19">
    <source>
        <dbReference type="EMBL" id="AFP09694.1"/>
    </source>
</evidence>
<dbReference type="GO" id="GO:0002429">
    <property type="term" value="P:immune response-activating cell surface receptor signaling pathway"/>
    <property type="evidence" value="ECO:0007669"/>
    <property type="project" value="InterPro"/>
</dbReference>
<proteinExistence type="evidence at transcript level"/>
<dbReference type="InterPro" id="IPR013106">
    <property type="entry name" value="Ig_V-set"/>
</dbReference>
<evidence type="ECO:0000256" key="12">
    <source>
        <dbReference type="ARBA" id="ARBA00023180"/>
    </source>
</evidence>
<feature type="signal peptide" evidence="17">
    <location>
        <begin position="1"/>
        <end position="29"/>
    </location>
</feature>
<dbReference type="AlphaFoldDB" id="V9LBU8"/>
<dbReference type="PANTHER" id="PTHR47904">
    <property type="entry name" value="NATURAL CYTOTOXICITY TRIGGERING RECEPTOR 3"/>
    <property type="match status" value="1"/>
</dbReference>
<reference evidence="19" key="1">
    <citation type="journal article" date="2014" name="Nature">
        <title>Elephant shark genome provides unique insights into gnathostome evolution.</title>
        <authorList>
            <consortium name="International Elephant Shark Genome Sequencing Consortium"/>
            <person name="Venkatesh B."/>
            <person name="Lee A.P."/>
            <person name="Ravi V."/>
            <person name="Maurya A.K."/>
            <person name="Lian M.M."/>
            <person name="Swann J.B."/>
            <person name="Ohta Y."/>
            <person name="Flajnik M.F."/>
            <person name="Sutoh Y."/>
            <person name="Kasahara M."/>
            <person name="Hoon S."/>
            <person name="Gangu V."/>
            <person name="Roy S.W."/>
            <person name="Irimia M."/>
            <person name="Korzh V."/>
            <person name="Kondrychyn I."/>
            <person name="Lim Z.W."/>
            <person name="Tay B.H."/>
            <person name="Tohari S."/>
            <person name="Kong K.W."/>
            <person name="Ho S."/>
            <person name="Lorente-Galdos B."/>
            <person name="Quilez J."/>
            <person name="Marques-Bonet T."/>
            <person name="Raney B.J."/>
            <person name="Ingham P.W."/>
            <person name="Tay A."/>
            <person name="Hillier L.W."/>
            <person name="Minx P."/>
            <person name="Boehm T."/>
            <person name="Wilson R.K."/>
            <person name="Brenner S."/>
            <person name="Warren W.C."/>
        </authorList>
    </citation>
    <scope>NUCLEOTIDE SEQUENCE</scope>
    <source>
        <tissue evidence="19">Spleen</tissue>
    </source>
</reference>
<dbReference type="EMBL" id="JW877177">
    <property type="protein sequence ID" value="AFP09694.1"/>
    <property type="molecule type" value="mRNA"/>
</dbReference>
<comment type="subcellular location">
    <subcellularLocation>
        <location evidence="1">Cell membrane</location>
        <topology evidence="1">Single-pass type I membrane protein</topology>
    </subcellularLocation>
</comment>
<evidence type="ECO:0000256" key="16">
    <source>
        <dbReference type="SAM" id="Phobius"/>
    </source>
</evidence>
<evidence type="ECO:0000256" key="5">
    <source>
        <dbReference type="ARBA" id="ARBA00022692"/>
    </source>
</evidence>
<dbReference type="GO" id="GO:0030101">
    <property type="term" value="P:natural killer cell activation"/>
    <property type="evidence" value="ECO:0007669"/>
    <property type="project" value="TreeGrafter"/>
</dbReference>
<feature type="chain" id="PRO_5004778472" description="Natural cytotoxicity triggering receptor 3" evidence="17">
    <location>
        <begin position="30"/>
        <end position="242"/>
    </location>
</feature>
<keyword evidence="12" id="KW-0325">Glycoprotein</keyword>
<evidence type="ECO:0000256" key="11">
    <source>
        <dbReference type="ARBA" id="ARBA00023170"/>
    </source>
</evidence>
<dbReference type="PROSITE" id="PS50835">
    <property type="entry name" value="IG_LIKE"/>
    <property type="match status" value="1"/>
</dbReference>
<evidence type="ECO:0000256" key="10">
    <source>
        <dbReference type="ARBA" id="ARBA00023157"/>
    </source>
</evidence>
<evidence type="ECO:0000256" key="14">
    <source>
        <dbReference type="ARBA" id="ARBA00032296"/>
    </source>
</evidence>
<keyword evidence="11 19" id="KW-0675">Receptor</keyword>
<evidence type="ECO:0000256" key="4">
    <source>
        <dbReference type="ARBA" id="ARBA00022475"/>
    </source>
</evidence>
<accession>V9LBU8</accession>
<dbReference type="InterPro" id="IPR013783">
    <property type="entry name" value="Ig-like_fold"/>
</dbReference>
<dbReference type="SUPFAM" id="SSF48726">
    <property type="entry name" value="Immunoglobulin"/>
    <property type="match status" value="1"/>
</dbReference>
<protein>
    <recommendedName>
        <fullName evidence="3">Natural cytotoxicity triggering receptor 3</fullName>
    </recommendedName>
    <alternativeName>
        <fullName evidence="14">Natural killer cell p30-related protein</fullName>
    </alternativeName>
</protein>
<name>V9LBU8_CALMI</name>
<dbReference type="GO" id="GO:0045954">
    <property type="term" value="P:positive regulation of natural killer cell mediated cytotoxicity"/>
    <property type="evidence" value="ECO:0007669"/>
    <property type="project" value="InterPro"/>
</dbReference>
<evidence type="ECO:0000256" key="13">
    <source>
        <dbReference type="ARBA" id="ARBA00023319"/>
    </source>
</evidence>
<keyword evidence="13" id="KW-0393">Immunoglobulin domain</keyword>
<feature type="region of interest" description="Disordered" evidence="15">
    <location>
        <begin position="192"/>
        <end position="242"/>
    </location>
</feature>
<dbReference type="Pfam" id="PF07686">
    <property type="entry name" value="V-set"/>
    <property type="match status" value="1"/>
</dbReference>
<evidence type="ECO:0000256" key="7">
    <source>
        <dbReference type="ARBA" id="ARBA00022859"/>
    </source>
</evidence>
<keyword evidence="8 16" id="KW-1133">Transmembrane helix</keyword>
<feature type="domain" description="Ig-like" evidence="18">
    <location>
        <begin position="33"/>
        <end position="135"/>
    </location>
</feature>
<dbReference type="PANTHER" id="PTHR47904:SF1">
    <property type="entry name" value="NATURAL CYTOTOXICITY TRIGGERING RECEPTOR 3"/>
    <property type="match status" value="1"/>
</dbReference>
<evidence type="ECO:0000256" key="17">
    <source>
        <dbReference type="SAM" id="SignalP"/>
    </source>
</evidence>